<organism evidence="1 2">
    <name type="scientific">Chionoecetes opilio</name>
    <name type="common">Atlantic snow crab</name>
    <name type="synonym">Cancer opilio</name>
    <dbReference type="NCBI Taxonomy" id="41210"/>
    <lineage>
        <taxon>Eukaryota</taxon>
        <taxon>Metazoa</taxon>
        <taxon>Ecdysozoa</taxon>
        <taxon>Arthropoda</taxon>
        <taxon>Crustacea</taxon>
        <taxon>Multicrustacea</taxon>
        <taxon>Malacostraca</taxon>
        <taxon>Eumalacostraca</taxon>
        <taxon>Eucarida</taxon>
        <taxon>Decapoda</taxon>
        <taxon>Pleocyemata</taxon>
        <taxon>Brachyura</taxon>
        <taxon>Eubrachyura</taxon>
        <taxon>Majoidea</taxon>
        <taxon>Majidae</taxon>
        <taxon>Chionoecetes</taxon>
    </lineage>
</organism>
<gene>
    <name evidence="1" type="primary">BIRC6_2</name>
    <name evidence="1" type="ORF">GWK47_035738</name>
</gene>
<comment type="caution">
    <text evidence="1">The sequence shown here is derived from an EMBL/GenBank/DDBJ whole genome shotgun (WGS) entry which is preliminary data.</text>
</comment>
<reference evidence="1" key="1">
    <citation type="submission" date="2020-07" db="EMBL/GenBank/DDBJ databases">
        <title>The High-quality genome of the commercially important snow crab, Chionoecetes opilio.</title>
        <authorList>
            <person name="Jeong J.-H."/>
            <person name="Ryu S."/>
        </authorList>
    </citation>
    <scope>NUCLEOTIDE SEQUENCE</scope>
    <source>
        <strain evidence="1">MADBK_172401_WGS</strain>
        <tissue evidence="1">Digestive gland</tissue>
    </source>
</reference>
<keyword evidence="2" id="KW-1185">Reference proteome</keyword>
<dbReference type="Proteomes" id="UP000770661">
    <property type="component" value="Unassembled WGS sequence"/>
</dbReference>
<evidence type="ECO:0000313" key="1">
    <source>
        <dbReference type="EMBL" id="KAG0726873.1"/>
    </source>
</evidence>
<proteinExistence type="predicted"/>
<protein>
    <submittedName>
        <fullName evidence="1">Baculoviral IAP repeat-containing protein 6</fullName>
    </submittedName>
</protein>
<sequence length="148" mass="16253">MRLSPPNIFYMLQQGSPLLGLHTCCYPFIVVDRTVSVPIITMLQLHLPGLVRSCLLLGERAVAHKASKIIVTALEGSRVVEGGMVFGWAVLEALLECLDIILQCQSAGALHWFFTLLNHVKWCNPWGTARKALKEVGFCAHSKLSIAG</sequence>
<evidence type="ECO:0000313" key="2">
    <source>
        <dbReference type="Proteomes" id="UP000770661"/>
    </source>
</evidence>
<dbReference type="OrthoDB" id="47801at2759"/>
<accession>A0A8J5CNE1</accession>
<dbReference type="EMBL" id="JACEEZ010003907">
    <property type="protein sequence ID" value="KAG0726873.1"/>
    <property type="molecule type" value="Genomic_DNA"/>
</dbReference>
<name>A0A8J5CNE1_CHIOP</name>
<dbReference type="AlphaFoldDB" id="A0A8J5CNE1"/>